<feature type="coiled-coil region" evidence="1">
    <location>
        <begin position="566"/>
        <end position="593"/>
    </location>
</feature>
<dbReference type="OrthoDB" id="76949at2759"/>
<feature type="region of interest" description="Disordered" evidence="2">
    <location>
        <begin position="521"/>
        <end position="560"/>
    </location>
</feature>
<dbReference type="AlphaFoldDB" id="A0A8S1J5D7"/>
<dbReference type="Pfam" id="PF07647">
    <property type="entry name" value="SAM_2"/>
    <property type="match status" value="1"/>
</dbReference>
<dbReference type="EMBL" id="CAJHUC010001906">
    <property type="protein sequence ID" value="CAD7702663.1"/>
    <property type="molecule type" value="Genomic_DNA"/>
</dbReference>
<keyword evidence="1" id="KW-0175">Coiled coil</keyword>
<evidence type="ECO:0000256" key="1">
    <source>
        <dbReference type="SAM" id="Coils"/>
    </source>
</evidence>
<comment type="caution">
    <text evidence="4">The sequence shown here is derived from an EMBL/GenBank/DDBJ whole genome shotgun (WGS) entry which is preliminary data.</text>
</comment>
<evidence type="ECO:0000313" key="4">
    <source>
        <dbReference type="EMBL" id="CAD7702663.1"/>
    </source>
</evidence>
<name>A0A8S1J5D7_9CHLO</name>
<proteinExistence type="predicted"/>
<dbReference type="InterPro" id="IPR013761">
    <property type="entry name" value="SAM/pointed_sf"/>
</dbReference>
<dbReference type="SUPFAM" id="SSF47769">
    <property type="entry name" value="SAM/Pointed domain"/>
    <property type="match status" value="1"/>
</dbReference>
<organism evidence="4 5">
    <name type="scientific">Ostreobium quekettii</name>
    <dbReference type="NCBI Taxonomy" id="121088"/>
    <lineage>
        <taxon>Eukaryota</taxon>
        <taxon>Viridiplantae</taxon>
        <taxon>Chlorophyta</taxon>
        <taxon>core chlorophytes</taxon>
        <taxon>Ulvophyceae</taxon>
        <taxon>TCBD clade</taxon>
        <taxon>Bryopsidales</taxon>
        <taxon>Ostreobineae</taxon>
        <taxon>Ostreobiaceae</taxon>
        <taxon>Ostreobium</taxon>
    </lineage>
</organism>
<feature type="compositionally biased region" description="Polar residues" evidence="2">
    <location>
        <begin position="526"/>
        <end position="535"/>
    </location>
</feature>
<feature type="compositionally biased region" description="Basic and acidic residues" evidence="2">
    <location>
        <begin position="180"/>
        <end position="197"/>
    </location>
</feature>
<protein>
    <recommendedName>
        <fullName evidence="3">SAM domain-containing protein</fullName>
    </recommendedName>
</protein>
<gene>
    <name evidence="4" type="ORF">OSTQU699_LOCUS8019</name>
</gene>
<evidence type="ECO:0000259" key="3">
    <source>
        <dbReference type="Pfam" id="PF07647"/>
    </source>
</evidence>
<accession>A0A8S1J5D7</accession>
<dbReference type="Gene3D" id="1.10.150.50">
    <property type="entry name" value="Transcription Factor, Ets-1"/>
    <property type="match status" value="1"/>
</dbReference>
<feature type="region of interest" description="Disordered" evidence="2">
    <location>
        <begin position="176"/>
        <end position="213"/>
    </location>
</feature>
<evidence type="ECO:0000313" key="5">
    <source>
        <dbReference type="Proteomes" id="UP000708148"/>
    </source>
</evidence>
<feature type="domain" description="SAM" evidence="3">
    <location>
        <begin position="213"/>
        <end position="266"/>
    </location>
</feature>
<sequence length="594" mass="62956">MDPELTWLLSQPPQCATKGEEFVADAARCSASAGTGGALRIVTPGRASGRCGLDVGGASGMGRGRAGSTADGAGGSPGAICLLSQGVDRGVGGGEVDGEDEGGEEPEVAEPGPICLLSQGVEVDRGVGRGETEWEPGGALGRKEGHEKNLRALPERGPLPSTVSVPCGAALEAGVTESWLEGRDPAGESRDARRDAGQGHGAGQSEPDAELQPCSLGDFLRGLGLEKYVEKVKAAGIEAPSQLKSEDLLASIGLPVGPRKKILVGIAFLESWGTLRTRTAAVTSRPATKWRLAREPDRSLEYLLHCKHKTIERRLAPRTSGTSTLQAASSLPFDATEATNGINSFQVLENPQNVSNTSFNRETEYRAIWEIYDVRESACENKRKGAMVYAWMPLGHQKQPLERCNSLWGLHGSCGPVACPWREQDALEAGRNVAAEPDRTYATESVLVAEPQRQAGGQGAVPGPVDCQSASHKAHKRRSMQLEGVSQAQCTPFEQTHCNGSLKKEKGRDVRRGEKLGGRDRCLADLSNSDSSVGGSNRVLPNGTNERPPKIGPSGGPDAVTKRVRLSALKEELKLLERSVADVRRAIRDLEGVG</sequence>
<feature type="compositionally biased region" description="Basic and acidic residues" evidence="2">
    <location>
        <begin position="502"/>
        <end position="516"/>
    </location>
</feature>
<feature type="compositionally biased region" description="Acidic residues" evidence="2">
    <location>
        <begin position="96"/>
        <end position="108"/>
    </location>
</feature>
<evidence type="ECO:0000256" key="2">
    <source>
        <dbReference type="SAM" id="MobiDB-lite"/>
    </source>
</evidence>
<dbReference type="Proteomes" id="UP000708148">
    <property type="component" value="Unassembled WGS sequence"/>
</dbReference>
<feature type="region of interest" description="Disordered" evidence="2">
    <location>
        <begin position="497"/>
        <end position="516"/>
    </location>
</feature>
<reference evidence="4" key="1">
    <citation type="submission" date="2020-12" db="EMBL/GenBank/DDBJ databases">
        <authorList>
            <person name="Iha C."/>
        </authorList>
    </citation>
    <scope>NUCLEOTIDE SEQUENCE</scope>
</reference>
<feature type="region of interest" description="Disordered" evidence="2">
    <location>
        <begin position="91"/>
        <end position="111"/>
    </location>
</feature>
<keyword evidence="5" id="KW-1185">Reference proteome</keyword>
<dbReference type="InterPro" id="IPR001660">
    <property type="entry name" value="SAM"/>
</dbReference>